<evidence type="ECO:0000313" key="3">
    <source>
        <dbReference type="Proteomes" id="UP000063699"/>
    </source>
</evidence>
<sequence>MIVVTGATGNVGTPLVHALEAAGEQVTAVSRNAGVRADLTDPTSLKPALDGAAALFLLTSGELHVAGVDITGVLDVAKASGVRRIVLLSSQGVGTGRHPSGIEDAVVRSGLRWTVLRAGGFNSNTFAWAEQIRHRQAVAAPFGDVALPSIDPADIAGVAAEALRSDGHAGKTYVLTGPAAVSPRQQVAAISEALDVPLRFIEQTRAEALAHLTQFMPEPVAQATLDILGDPTPAEQSVSPDVERVLGRPGRTFADWATRNAAAFR</sequence>
<dbReference type="Gene3D" id="3.90.25.10">
    <property type="entry name" value="UDP-galactose 4-epimerase, domain 1"/>
    <property type="match status" value="1"/>
</dbReference>
<dbReference type="STRING" id="860235.AOZ06_28030"/>
<dbReference type="Proteomes" id="UP000063699">
    <property type="component" value="Chromosome"/>
</dbReference>
<dbReference type="EMBL" id="CP012752">
    <property type="protein sequence ID" value="ALG10227.1"/>
    <property type="molecule type" value="Genomic_DNA"/>
</dbReference>
<reference evidence="2 3" key="1">
    <citation type="submission" date="2015-07" db="EMBL/GenBank/DDBJ databases">
        <title>Genome sequencing of Kibdelosporangium phytohabitans.</title>
        <authorList>
            <person name="Qin S."/>
            <person name="Xing K."/>
        </authorList>
    </citation>
    <scope>NUCLEOTIDE SEQUENCE [LARGE SCALE GENOMIC DNA]</scope>
    <source>
        <strain evidence="2 3">KLBMP1111</strain>
    </source>
</reference>
<organism evidence="2 3">
    <name type="scientific">Kibdelosporangium phytohabitans</name>
    <dbReference type="NCBI Taxonomy" id="860235"/>
    <lineage>
        <taxon>Bacteria</taxon>
        <taxon>Bacillati</taxon>
        <taxon>Actinomycetota</taxon>
        <taxon>Actinomycetes</taxon>
        <taxon>Pseudonocardiales</taxon>
        <taxon>Pseudonocardiaceae</taxon>
        <taxon>Kibdelosporangium</taxon>
    </lineage>
</organism>
<dbReference type="OrthoDB" id="3207931at2"/>
<name>A0A0N9HXS9_9PSEU</name>
<dbReference type="RefSeq" id="WP_054292130.1">
    <property type="nucleotide sequence ID" value="NZ_CP012752.1"/>
</dbReference>
<dbReference type="AlphaFoldDB" id="A0A0N9HXS9"/>
<accession>A0A0N9HXS9</accession>
<gene>
    <name evidence="2" type="ORF">AOZ06_28030</name>
</gene>
<proteinExistence type="predicted"/>
<dbReference type="InterPro" id="IPR036291">
    <property type="entry name" value="NAD(P)-bd_dom_sf"/>
</dbReference>
<evidence type="ECO:0000259" key="1">
    <source>
        <dbReference type="Pfam" id="PF13460"/>
    </source>
</evidence>
<dbReference type="InterPro" id="IPR016040">
    <property type="entry name" value="NAD(P)-bd_dom"/>
</dbReference>
<dbReference type="Gene3D" id="3.40.50.720">
    <property type="entry name" value="NAD(P)-binding Rossmann-like Domain"/>
    <property type="match status" value="1"/>
</dbReference>
<feature type="domain" description="NAD(P)-binding" evidence="1">
    <location>
        <begin position="6"/>
        <end position="165"/>
    </location>
</feature>
<keyword evidence="3" id="KW-1185">Reference proteome</keyword>
<dbReference type="KEGG" id="kphy:AOZ06_28030"/>
<dbReference type="PANTHER" id="PTHR43162:SF1">
    <property type="entry name" value="PRESTALK A DIFFERENTIATION PROTEIN A"/>
    <property type="match status" value="1"/>
</dbReference>
<protein>
    <submittedName>
        <fullName evidence="2">NmrA family transcriptional regulator</fullName>
    </submittedName>
</protein>
<dbReference type="SUPFAM" id="SSF51735">
    <property type="entry name" value="NAD(P)-binding Rossmann-fold domains"/>
    <property type="match status" value="1"/>
</dbReference>
<dbReference type="PANTHER" id="PTHR43162">
    <property type="match status" value="1"/>
</dbReference>
<dbReference type="InterPro" id="IPR051604">
    <property type="entry name" value="Ergot_Alk_Oxidoreductase"/>
</dbReference>
<dbReference type="Pfam" id="PF13460">
    <property type="entry name" value="NAD_binding_10"/>
    <property type="match status" value="1"/>
</dbReference>
<evidence type="ECO:0000313" key="2">
    <source>
        <dbReference type="EMBL" id="ALG10227.1"/>
    </source>
</evidence>